<dbReference type="GO" id="GO:0004386">
    <property type="term" value="F:helicase activity"/>
    <property type="evidence" value="ECO:0007669"/>
    <property type="project" value="UniProtKB-KW"/>
</dbReference>
<dbReference type="GO" id="GO:0003677">
    <property type="term" value="F:DNA binding"/>
    <property type="evidence" value="ECO:0007669"/>
    <property type="project" value="UniProtKB-KW"/>
</dbReference>
<dbReference type="GO" id="GO:0005524">
    <property type="term" value="F:ATP binding"/>
    <property type="evidence" value="ECO:0007669"/>
    <property type="project" value="UniProtKB-KW"/>
</dbReference>
<dbReference type="PROSITE" id="PS51192">
    <property type="entry name" value="HELICASE_ATP_BIND_1"/>
    <property type="match status" value="1"/>
</dbReference>
<keyword evidence="2" id="KW-0227">DNA damage</keyword>
<keyword evidence="6" id="KW-0238">DNA-binding</keyword>
<feature type="domain" description="Helicase C-terminal" evidence="11">
    <location>
        <begin position="204"/>
        <end position="367"/>
    </location>
</feature>
<dbReference type="SUPFAM" id="SSF52540">
    <property type="entry name" value="P-loop containing nucleoside triphosphate hydrolases"/>
    <property type="match status" value="1"/>
</dbReference>
<keyword evidence="7" id="KW-0234">DNA repair</keyword>
<evidence type="ECO:0000256" key="9">
    <source>
        <dbReference type="ARBA" id="ARBA00093467"/>
    </source>
</evidence>
<dbReference type="InterPro" id="IPR027417">
    <property type="entry name" value="P-loop_NTPase"/>
</dbReference>
<dbReference type="InterPro" id="IPR013701">
    <property type="entry name" value="Lhr-like_DEAD/DEAH_assoc"/>
</dbReference>
<comment type="similarity">
    <text evidence="9">Belongs to the Lhr helicase family. Lhr-Core subfamily.</text>
</comment>
<dbReference type="InterPro" id="IPR001650">
    <property type="entry name" value="Helicase_C-like"/>
</dbReference>
<keyword evidence="5" id="KW-0067">ATP-binding</keyword>
<dbReference type="Gene3D" id="3.40.50.300">
    <property type="entry name" value="P-loop containing nucleotide triphosphate hydrolases"/>
    <property type="match status" value="2"/>
</dbReference>
<dbReference type="PIRSF" id="PIRSF037307">
    <property type="entry name" value="Lhr-like_helic_prd"/>
    <property type="match status" value="1"/>
</dbReference>
<evidence type="ECO:0000256" key="2">
    <source>
        <dbReference type="ARBA" id="ARBA00022763"/>
    </source>
</evidence>
<keyword evidence="8" id="KW-0413">Isomerase</keyword>
<keyword evidence="1" id="KW-0547">Nucleotide-binding</keyword>
<feature type="non-terminal residue" evidence="12">
    <location>
        <position position="1"/>
    </location>
</feature>
<organism evidence="12">
    <name type="scientific">marine metagenome</name>
    <dbReference type="NCBI Taxonomy" id="408172"/>
    <lineage>
        <taxon>unclassified sequences</taxon>
        <taxon>metagenomes</taxon>
        <taxon>ecological metagenomes</taxon>
    </lineage>
</organism>
<evidence type="ECO:0000313" key="12">
    <source>
        <dbReference type="EMBL" id="SUZ57004.1"/>
    </source>
</evidence>
<dbReference type="InterPro" id="IPR017170">
    <property type="entry name" value="Lhr-like"/>
</dbReference>
<dbReference type="EMBL" id="UINC01000535">
    <property type="protein sequence ID" value="SUZ57004.1"/>
    <property type="molecule type" value="Genomic_DNA"/>
</dbReference>
<reference evidence="12" key="1">
    <citation type="submission" date="2018-05" db="EMBL/GenBank/DDBJ databases">
        <authorList>
            <person name="Lanie J.A."/>
            <person name="Ng W.-L."/>
            <person name="Kazmierczak K.M."/>
            <person name="Andrzejewski T.M."/>
            <person name="Davidsen T.M."/>
            <person name="Wayne K.J."/>
            <person name="Tettelin H."/>
            <person name="Glass J.I."/>
            <person name="Rusch D."/>
            <person name="Podicherti R."/>
            <person name="Tsui H.-C.T."/>
            <person name="Winkler M.E."/>
        </authorList>
    </citation>
    <scope>NUCLEOTIDE SEQUENCE</scope>
</reference>
<keyword evidence="3" id="KW-0378">Hydrolase</keyword>
<accession>A0A381NS99</accession>
<dbReference type="InterPro" id="IPR014001">
    <property type="entry name" value="Helicase_ATP-bd"/>
</dbReference>
<dbReference type="PANTHER" id="PTHR47962:SF5">
    <property type="entry name" value="ATP-DEPENDENT HELICASE LHR-RELATED"/>
    <property type="match status" value="1"/>
</dbReference>
<evidence type="ECO:0000256" key="5">
    <source>
        <dbReference type="ARBA" id="ARBA00022840"/>
    </source>
</evidence>
<dbReference type="InterPro" id="IPR045628">
    <property type="entry name" value="Lhr_WH_dom"/>
</dbReference>
<dbReference type="PROSITE" id="PS51194">
    <property type="entry name" value="HELICASE_CTER"/>
    <property type="match status" value="1"/>
</dbReference>
<evidence type="ECO:0000259" key="10">
    <source>
        <dbReference type="PROSITE" id="PS51192"/>
    </source>
</evidence>
<dbReference type="GO" id="GO:0016887">
    <property type="term" value="F:ATP hydrolysis activity"/>
    <property type="evidence" value="ECO:0007669"/>
    <property type="project" value="TreeGrafter"/>
</dbReference>
<evidence type="ECO:0000259" key="11">
    <source>
        <dbReference type="PROSITE" id="PS51194"/>
    </source>
</evidence>
<evidence type="ECO:0000256" key="3">
    <source>
        <dbReference type="ARBA" id="ARBA00022801"/>
    </source>
</evidence>
<gene>
    <name evidence="12" type="ORF">METZ01_LOCUS9858</name>
</gene>
<evidence type="ECO:0000256" key="7">
    <source>
        <dbReference type="ARBA" id="ARBA00023204"/>
    </source>
</evidence>
<evidence type="ECO:0000256" key="8">
    <source>
        <dbReference type="ARBA" id="ARBA00023235"/>
    </source>
</evidence>
<proteinExistence type="inferred from homology"/>
<evidence type="ECO:0008006" key="13">
    <source>
        <dbReference type="Google" id="ProtNLM"/>
    </source>
</evidence>
<name>A0A381NS99_9ZZZZ</name>
<dbReference type="InterPro" id="IPR052511">
    <property type="entry name" value="ATP-dep_Helicase"/>
</dbReference>
<dbReference type="PANTHER" id="PTHR47962">
    <property type="entry name" value="ATP-DEPENDENT HELICASE LHR-RELATED-RELATED"/>
    <property type="match status" value="1"/>
</dbReference>
<protein>
    <recommendedName>
        <fullName evidence="13">DEAD/DEAH box helicase</fullName>
    </recommendedName>
</protein>
<evidence type="ECO:0000256" key="4">
    <source>
        <dbReference type="ARBA" id="ARBA00022806"/>
    </source>
</evidence>
<dbReference type="InterPro" id="IPR011545">
    <property type="entry name" value="DEAD/DEAH_box_helicase_dom"/>
</dbReference>
<dbReference type="Pfam" id="PF19306">
    <property type="entry name" value="WHD_Lhr"/>
    <property type="match status" value="1"/>
</dbReference>
<dbReference type="Pfam" id="PF00271">
    <property type="entry name" value="Helicase_C"/>
    <property type="match status" value="1"/>
</dbReference>
<feature type="domain" description="Helicase ATP-binding" evidence="10">
    <location>
        <begin position="4"/>
        <end position="180"/>
    </location>
</feature>
<sequence>VVAWPHIAAGKHTLLIAPTGVGKTEAAIVPLLDSLLREPAQPIALLYITPLRSLNRDMLRRLQGFGEELELPVAVRHGDTSQKERNRQSHHPPQLLVTTPETLQIMLSGKRLRTHLAQVRAVVVDEVHELASSERGAQLSLALERLALLAGEFQRIGLSATVGTPDDVAGFLGGDREVEIIAPEIDRLMDLQVVAPQPIEEDEALSAELYWEPQQIAALRYCSEAAKGRPTLLFVNTRDTVEALGVRWRMWQPDAPIAVHHGSLSRDVRIEAEEGYRTGDICTLICTSSLELGIDVGNTELVLQYNSPRDPSRLSQRLGRSGHRLRATAIGRIVASEPVELLEAAVVARRTLAGELEPSRIRAAPLAVLANQIVAWTVCDKLVDRKVIFTAAQRAWPFRNLQSQQLDDLLTLLDQLHQARPVERNVRQGPRALKYFHGNLSLIPDEATMSVRDISTRRLIGRLDERFILDLEPGERIIFRGAAWEVLEIEDEVAVAPAPALGELPRWIGEDIPVPQSVACEVVRRLEAGDWKGLPLVPEACNSLEEFRTSIFKAGEGPAADRITLERHERLLVLSHAGGTRLNRTLGMLLASLLGSRAGEACGFQSDPYRIILDLPARLRARDVEETISALRPGLGKLLRLAVRSSPALGPQLLHVARKMGAITPGADVGRFGLRRLLAAYGDTPLYSEAVERLLFHQLDEDGLEALVKSMETGELEIVPSAATPFGAGALEPYRDFLKPRPGSAILAAVERRLRRTILRLVCLACENSRRRHSGEISARDLCCPKCSGQMIALLHPLEAERGVPTRQRERAASLARTHGPRAALVLAGRGVGPATAGRILRRQLPDDQLVQAVMEAEITYARTRRFWD</sequence>
<dbReference type="GO" id="GO:0006281">
    <property type="term" value="P:DNA repair"/>
    <property type="evidence" value="ECO:0007669"/>
    <property type="project" value="UniProtKB-KW"/>
</dbReference>
<dbReference type="SMART" id="SM00487">
    <property type="entry name" value="DEXDc"/>
    <property type="match status" value="1"/>
</dbReference>
<evidence type="ECO:0000256" key="6">
    <source>
        <dbReference type="ARBA" id="ARBA00023125"/>
    </source>
</evidence>
<dbReference type="Pfam" id="PF00270">
    <property type="entry name" value="DEAD"/>
    <property type="match status" value="1"/>
</dbReference>
<keyword evidence="4" id="KW-0347">Helicase</keyword>
<dbReference type="Pfam" id="PF08494">
    <property type="entry name" value="DEAD_assoc"/>
    <property type="match status" value="1"/>
</dbReference>
<dbReference type="AlphaFoldDB" id="A0A381NS99"/>
<evidence type="ECO:0000256" key="1">
    <source>
        <dbReference type="ARBA" id="ARBA00022741"/>
    </source>
</evidence>
<dbReference type="SMART" id="SM00490">
    <property type="entry name" value="HELICc"/>
    <property type="match status" value="1"/>
</dbReference>